<dbReference type="GO" id="GO:0008233">
    <property type="term" value="F:peptidase activity"/>
    <property type="evidence" value="ECO:0007669"/>
    <property type="project" value="UniProtKB-KW"/>
</dbReference>
<feature type="transmembrane region" description="Helical" evidence="5">
    <location>
        <begin position="113"/>
        <end position="132"/>
    </location>
</feature>
<proteinExistence type="predicted"/>
<keyword evidence="8" id="KW-0378">Hydrolase</keyword>
<keyword evidence="3 5" id="KW-1133">Transmembrane helix</keyword>
<evidence type="ECO:0000256" key="3">
    <source>
        <dbReference type="ARBA" id="ARBA00022989"/>
    </source>
</evidence>
<keyword evidence="2 5" id="KW-0812">Transmembrane</keyword>
<accession>A0ABY6J0J0</accession>
<name>A0ABY6J0J0_9BACT</name>
<comment type="subcellular location">
    <subcellularLocation>
        <location evidence="1">Membrane</location>
        <topology evidence="1">Multi-pass membrane protein</topology>
    </subcellularLocation>
</comment>
<gene>
    <name evidence="8" type="ORF">MKQ68_16380</name>
</gene>
<dbReference type="SUPFAM" id="SSF144091">
    <property type="entry name" value="Rhomboid-like"/>
    <property type="match status" value="1"/>
</dbReference>
<dbReference type="GO" id="GO:0006508">
    <property type="term" value="P:proteolysis"/>
    <property type="evidence" value="ECO:0007669"/>
    <property type="project" value="UniProtKB-KW"/>
</dbReference>
<evidence type="ECO:0000256" key="4">
    <source>
        <dbReference type="ARBA" id="ARBA00023136"/>
    </source>
</evidence>
<feature type="domain" description="DUF6576" evidence="7">
    <location>
        <begin position="265"/>
        <end position="299"/>
    </location>
</feature>
<evidence type="ECO:0000256" key="2">
    <source>
        <dbReference type="ARBA" id="ARBA00022692"/>
    </source>
</evidence>
<dbReference type="InterPro" id="IPR046483">
    <property type="entry name" value="DUF6576"/>
</dbReference>
<organism evidence="8 9">
    <name type="scientific">Chitinophaga horti</name>
    <dbReference type="NCBI Taxonomy" id="2920382"/>
    <lineage>
        <taxon>Bacteria</taxon>
        <taxon>Pseudomonadati</taxon>
        <taxon>Bacteroidota</taxon>
        <taxon>Chitinophagia</taxon>
        <taxon>Chitinophagales</taxon>
        <taxon>Chitinophagaceae</taxon>
        <taxon>Chitinophaga</taxon>
    </lineage>
</organism>
<sequence>MNGTSLRSDVRSWLNQDNTVNHIILWNTIIFLVIGILNLAALGSGGAQVAKDFLLENLSLQSNLVILAHKPWGFITYMFTHEGVFHYVFNMMALYFFGNLFRSDVGRERVLPVYIISSIFAGLLYVMAYNIIPALSVFPNILIGASASIMCFITATAMTLPNLVLNIFFINIRLKWLAIALVVIDILSIAQGNTGGIIAHLGGALFGILYVLSIRNGVELAQPLIWLFGKLGSISFKRQPAPKSGYRNFKPKKSPLKVVKRSGEENRQQKLDILLDKINEKGYDSLTHEEKSWLKKYSNENS</sequence>
<feature type="transmembrane region" description="Helical" evidence="5">
    <location>
        <begin position="172"/>
        <end position="191"/>
    </location>
</feature>
<feature type="domain" description="Peptidase S54 rhomboid" evidence="6">
    <location>
        <begin position="70"/>
        <end position="212"/>
    </location>
</feature>
<keyword evidence="8" id="KW-0645">Protease</keyword>
<dbReference type="RefSeq" id="WP_264280052.1">
    <property type="nucleotide sequence ID" value="NZ_CP107006.1"/>
</dbReference>
<dbReference type="InterPro" id="IPR022764">
    <property type="entry name" value="Peptidase_S54_rhomboid_dom"/>
</dbReference>
<feature type="transmembrane region" description="Helical" evidence="5">
    <location>
        <begin position="84"/>
        <end position="101"/>
    </location>
</feature>
<evidence type="ECO:0000313" key="9">
    <source>
        <dbReference type="Proteomes" id="UP001162741"/>
    </source>
</evidence>
<protein>
    <submittedName>
        <fullName evidence="8">Rhomboid family intramembrane serine protease</fullName>
    </submittedName>
</protein>
<feature type="transmembrane region" description="Helical" evidence="5">
    <location>
        <begin position="138"/>
        <end position="160"/>
    </location>
</feature>
<dbReference type="Gene3D" id="1.20.1540.10">
    <property type="entry name" value="Rhomboid-like"/>
    <property type="match status" value="1"/>
</dbReference>
<dbReference type="InterPro" id="IPR035952">
    <property type="entry name" value="Rhomboid-like_sf"/>
</dbReference>
<dbReference type="EMBL" id="CP107006">
    <property type="protein sequence ID" value="UYQ91667.1"/>
    <property type="molecule type" value="Genomic_DNA"/>
</dbReference>
<dbReference type="Proteomes" id="UP001162741">
    <property type="component" value="Chromosome"/>
</dbReference>
<dbReference type="PANTHER" id="PTHR43066">
    <property type="entry name" value="RHOMBOID-RELATED PROTEIN"/>
    <property type="match status" value="1"/>
</dbReference>
<evidence type="ECO:0000256" key="1">
    <source>
        <dbReference type="ARBA" id="ARBA00004141"/>
    </source>
</evidence>
<evidence type="ECO:0000313" key="8">
    <source>
        <dbReference type="EMBL" id="UYQ91667.1"/>
    </source>
</evidence>
<dbReference type="PANTHER" id="PTHR43066:SF11">
    <property type="entry name" value="PEPTIDASE S54 RHOMBOID DOMAIN-CONTAINING PROTEIN"/>
    <property type="match status" value="1"/>
</dbReference>
<keyword evidence="4 5" id="KW-0472">Membrane</keyword>
<evidence type="ECO:0000259" key="7">
    <source>
        <dbReference type="Pfam" id="PF20216"/>
    </source>
</evidence>
<feature type="transmembrane region" description="Helical" evidence="5">
    <location>
        <begin position="20"/>
        <end position="41"/>
    </location>
</feature>
<reference evidence="8" key="1">
    <citation type="submission" date="2022-10" db="EMBL/GenBank/DDBJ databases">
        <title>Chitinophaga sp. nov., isolated from soil.</title>
        <authorList>
            <person name="Jeon C.O."/>
        </authorList>
    </citation>
    <scope>NUCLEOTIDE SEQUENCE</scope>
    <source>
        <strain evidence="8">R8</strain>
    </source>
</reference>
<dbReference type="Pfam" id="PF01694">
    <property type="entry name" value="Rhomboid"/>
    <property type="match status" value="1"/>
</dbReference>
<dbReference type="Pfam" id="PF20216">
    <property type="entry name" value="DUF6576"/>
    <property type="match status" value="1"/>
</dbReference>
<evidence type="ECO:0000259" key="6">
    <source>
        <dbReference type="Pfam" id="PF01694"/>
    </source>
</evidence>
<evidence type="ECO:0000256" key="5">
    <source>
        <dbReference type="SAM" id="Phobius"/>
    </source>
</evidence>
<keyword evidence="9" id="KW-1185">Reference proteome</keyword>